<dbReference type="EMBL" id="JABFOR010000017">
    <property type="protein sequence ID" value="NOJ71719.1"/>
    <property type="molecule type" value="Genomic_DNA"/>
</dbReference>
<organism evidence="1 2">
    <name type="scientific">Paenibacillus alvei</name>
    <name type="common">Bacillus alvei</name>
    <dbReference type="NCBI Taxonomy" id="44250"/>
    <lineage>
        <taxon>Bacteria</taxon>
        <taxon>Bacillati</taxon>
        <taxon>Bacillota</taxon>
        <taxon>Bacilli</taxon>
        <taxon>Bacillales</taxon>
        <taxon>Paenibacillaceae</taxon>
        <taxon>Paenibacillus</taxon>
    </lineage>
</organism>
<dbReference type="AlphaFoldDB" id="A0AAP6ZXD1"/>
<reference evidence="1 2" key="1">
    <citation type="submission" date="2020-05" db="EMBL/GenBank/DDBJ databases">
        <title>Whole genome sequencing and identification of novel metabolites from Paenibacillus alvei strain JR949.</title>
        <authorList>
            <person name="Rajendhran J."/>
            <person name="Sree Pranav P."/>
            <person name="Mahalakshmi B."/>
            <person name="Karthikeyan R."/>
        </authorList>
    </citation>
    <scope>NUCLEOTIDE SEQUENCE [LARGE SCALE GENOMIC DNA]</scope>
    <source>
        <strain evidence="1 2">JR949</strain>
    </source>
</reference>
<name>A0AAP6ZXD1_PAEAL</name>
<evidence type="ECO:0000313" key="2">
    <source>
        <dbReference type="Proteomes" id="UP000552038"/>
    </source>
</evidence>
<comment type="caution">
    <text evidence="1">The sequence shown here is derived from an EMBL/GenBank/DDBJ whole genome shotgun (WGS) entry which is preliminary data.</text>
</comment>
<evidence type="ECO:0000313" key="1">
    <source>
        <dbReference type="EMBL" id="NOJ71719.1"/>
    </source>
</evidence>
<gene>
    <name evidence="1" type="ORF">HMI46_14275</name>
</gene>
<accession>A0AAP6ZXD1</accession>
<protein>
    <submittedName>
        <fullName evidence="1">Uncharacterized protein</fullName>
    </submittedName>
</protein>
<dbReference type="Proteomes" id="UP000552038">
    <property type="component" value="Unassembled WGS sequence"/>
</dbReference>
<proteinExistence type="predicted"/>
<sequence length="183" mass="20423">MEPSGFAYRIGERANLALSHDAARIYSYGNAVSFEDNKQVTIQGEVIRIEEFPITIADRQLMMLETILTDEAERLCKSNSLFVPKGFPVKAGVVIPVVMRKDDYEKELRLQKGKQGAAVVTSVRFVGTLGERPLAQITVERAGGSYHIHQSIEPLYGVEIGDELWIAYDEVSREAIIVNYASM</sequence>